<dbReference type="SUPFAM" id="SSF54909">
    <property type="entry name" value="Dimeric alpha+beta barrel"/>
    <property type="match status" value="1"/>
</dbReference>
<dbReference type="Proteomes" id="UP000629619">
    <property type="component" value="Unassembled WGS sequence"/>
</dbReference>
<comment type="caution">
    <text evidence="1">The sequence shown here is derived from an EMBL/GenBank/DDBJ whole genome shotgun (WGS) entry which is preliminary data.</text>
</comment>
<dbReference type="EMBL" id="BOMW01000062">
    <property type="protein sequence ID" value="GIF08413.1"/>
    <property type="molecule type" value="Genomic_DNA"/>
</dbReference>
<evidence type="ECO:0008006" key="3">
    <source>
        <dbReference type="Google" id="ProtNLM"/>
    </source>
</evidence>
<accession>A0A919NC47</accession>
<dbReference type="AlphaFoldDB" id="A0A919NC47"/>
<organism evidence="1 2">
    <name type="scientific">Actinoplanes siamensis</name>
    <dbReference type="NCBI Taxonomy" id="1223317"/>
    <lineage>
        <taxon>Bacteria</taxon>
        <taxon>Bacillati</taxon>
        <taxon>Actinomycetota</taxon>
        <taxon>Actinomycetes</taxon>
        <taxon>Micromonosporales</taxon>
        <taxon>Micromonosporaceae</taxon>
        <taxon>Actinoplanes</taxon>
    </lineage>
</organism>
<evidence type="ECO:0000313" key="2">
    <source>
        <dbReference type="Proteomes" id="UP000629619"/>
    </source>
</evidence>
<keyword evidence="2" id="KW-1185">Reference proteome</keyword>
<gene>
    <name evidence="1" type="ORF">Asi03nite_59510</name>
</gene>
<proteinExistence type="predicted"/>
<reference evidence="1" key="1">
    <citation type="submission" date="2021-01" db="EMBL/GenBank/DDBJ databases">
        <title>Whole genome shotgun sequence of Actinoplanes siamensis NBRC 109076.</title>
        <authorList>
            <person name="Komaki H."/>
            <person name="Tamura T."/>
        </authorList>
    </citation>
    <scope>NUCLEOTIDE SEQUENCE</scope>
    <source>
        <strain evidence="1">NBRC 109076</strain>
    </source>
</reference>
<name>A0A919NC47_9ACTN</name>
<dbReference type="InterPro" id="IPR011008">
    <property type="entry name" value="Dimeric_a/b-barrel"/>
</dbReference>
<sequence length="158" mass="17530">MAQIFGFWSDPPAYRAFMDCAHDRIAAAQTGTYDDLRVRVLEQRRGIAAGLPAGLDGSSLLRLAHCQVRERRRDHFIRAQVEVWNPGMAASRGMRGSIFAESAEADFLVLSAWNTAEDHQLYLDERFERLHAAAEADADLDAVTGDVVDLEPGWTVLG</sequence>
<protein>
    <recommendedName>
        <fullName evidence="3">DUF4937 domain-containing protein</fullName>
    </recommendedName>
</protein>
<evidence type="ECO:0000313" key="1">
    <source>
        <dbReference type="EMBL" id="GIF08413.1"/>
    </source>
</evidence>